<dbReference type="RefSeq" id="WP_212816360.1">
    <property type="nucleotide sequence ID" value="NZ_AP023359.1"/>
</dbReference>
<evidence type="ECO:0000259" key="2">
    <source>
        <dbReference type="Pfam" id="PF03537"/>
    </source>
</evidence>
<dbReference type="KEGG" id="pry:Prubr_39690"/>
<dbReference type="Pfam" id="PF03537">
    <property type="entry name" value="Glyco_hydro_114"/>
    <property type="match status" value="1"/>
</dbReference>
<dbReference type="SUPFAM" id="SSF51445">
    <property type="entry name" value="(Trans)glycosidases"/>
    <property type="match status" value="1"/>
</dbReference>
<dbReference type="InterPro" id="IPR004352">
    <property type="entry name" value="GH114_TIM-barrel"/>
</dbReference>
<dbReference type="PANTHER" id="PTHR35273:SF2">
    <property type="entry name" value="ALPHA-GALACTOSIDASE"/>
    <property type="match status" value="1"/>
</dbReference>
<dbReference type="PANTHER" id="PTHR35273">
    <property type="entry name" value="ALPHA-1,4 POLYGALACTOSAMINIDASE, PUTATIVE (AFU_ORTHOLOGUE AFUA_3G07890)-RELATED"/>
    <property type="match status" value="1"/>
</dbReference>
<evidence type="ECO:0000256" key="1">
    <source>
        <dbReference type="SAM" id="SignalP"/>
    </source>
</evidence>
<dbReference type="Gene3D" id="3.20.20.70">
    <property type="entry name" value="Aldolase class I"/>
    <property type="match status" value="1"/>
</dbReference>
<name>A0A810N5C5_9ACTN</name>
<evidence type="ECO:0000313" key="3">
    <source>
        <dbReference type="EMBL" id="BCJ66948.1"/>
    </source>
</evidence>
<dbReference type="EMBL" id="AP023359">
    <property type="protein sequence ID" value="BCJ66948.1"/>
    <property type="molecule type" value="Genomic_DNA"/>
</dbReference>
<feature type="domain" description="Glycoside-hydrolase family GH114 TIM-barrel" evidence="2">
    <location>
        <begin position="50"/>
        <end position="265"/>
    </location>
</feature>
<protein>
    <submittedName>
        <fullName evidence="3">Endo alpha-1,4 polygalactosaminidase</fullName>
    </submittedName>
</protein>
<dbReference type="InterPro" id="IPR017853">
    <property type="entry name" value="GH"/>
</dbReference>
<dbReference type="InterPro" id="IPR013785">
    <property type="entry name" value="Aldolase_TIM"/>
</dbReference>
<gene>
    <name evidence="3" type="ORF">Prubr_39690</name>
</gene>
<feature type="chain" id="PRO_5032293975" evidence="1">
    <location>
        <begin position="33"/>
        <end position="274"/>
    </location>
</feature>
<dbReference type="Proteomes" id="UP000680866">
    <property type="component" value="Chromosome"/>
</dbReference>
<feature type="signal peptide" evidence="1">
    <location>
        <begin position="1"/>
        <end position="32"/>
    </location>
</feature>
<dbReference type="PROSITE" id="PS51257">
    <property type="entry name" value="PROKAR_LIPOPROTEIN"/>
    <property type="match status" value="1"/>
</dbReference>
<evidence type="ECO:0000313" key="4">
    <source>
        <dbReference type="Proteomes" id="UP000680866"/>
    </source>
</evidence>
<sequence length="274" mass="30040">MAGARPPRTVTARAARAVVAVLAVLLAGAACSDERDPPIPRPWPTATALTWQWQLTGEPDVTVDADVFALDGFTATVDAVDRLRARGKRVVCHVEAGVLRTSRPDAGRFPPQVLGEPTGRPDEWWVDVRQWGVLEPILTDRFRLCRGKGFHAVAPYGVDGYAYDPGLPLTFDDQIVFNRRLAKLARSLGLSPGLVNDIDQVAALEPDFDFAVNEECFVAAECDRLLPFVAADKPVFHVEYDADTSEFCPTTRALGFASVHKSRELGVWRAPCLF</sequence>
<accession>A0A810N5C5</accession>
<dbReference type="AlphaFoldDB" id="A0A810N5C5"/>
<reference evidence="3" key="1">
    <citation type="submission" date="2020-08" db="EMBL/GenBank/DDBJ databases">
        <title>Whole genome shotgun sequence of Polymorphospora rubra NBRC 101157.</title>
        <authorList>
            <person name="Komaki H."/>
            <person name="Tamura T."/>
        </authorList>
    </citation>
    <scope>NUCLEOTIDE SEQUENCE</scope>
    <source>
        <strain evidence="3">NBRC 101157</strain>
    </source>
</reference>
<keyword evidence="4" id="KW-1185">Reference proteome</keyword>
<keyword evidence="1" id="KW-0732">Signal</keyword>
<organism evidence="3 4">
    <name type="scientific">Polymorphospora rubra</name>
    <dbReference type="NCBI Taxonomy" id="338584"/>
    <lineage>
        <taxon>Bacteria</taxon>
        <taxon>Bacillati</taxon>
        <taxon>Actinomycetota</taxon>
        <taxon>Actinomycetes</taxon>
        <taxon>Micromonosporales</taxon>
        <taxon>Micromonosporaceae</taxon>
        <taxon>Polymorphospora</taxon>
    </lineage>
</organism>
<proteinExistence type="predicted"/>